<protein>
    <submittedName>
        <fullName evidence="2">Uncharacterized protein</fullName>
    </submittedName>
</protein>
<feature type="signal peptide" evidence="1">
    <location>
        <begin position="1"/>
        <end position="24"/>
    </location>
</feature>
<gene>
    <name evidence="2" type="ORF">HNP71_001925</name>
</gene>
<proteinExistence type="predicted"/>
<comment type="caution">
    <text evidence="2">The sequence shown here is derived from an EMBL/GenBank/DDBJ whole genome shotgun (WGS) entry which is preliminary data.</text>
</comment>
<evidence type="ECO:0000313" key="2">
    <source>
        <dbReference type="EMBL" id="MBB5373661.1"/>
    </source>
</evidence>
<evidence type="ECO:0000256" key="1">
    <source>
        <dbReference type="SAM" id="SignalP"/>
    </source>
</evidence>
<name>A0A840VPY2_9PROT</name>
<feature type="chain" id="PRO_5032633118" evidence="1">
    <location>
        <begin position="25"/>
        <end position="136"/>
    </location>
</feature>
<dbReference type="RefSeq" id="WP_183266677.1">
    <property type="nucleotide sequence ID" value="NZ_JACHFJ010000008.1"/>
</dbReference>
<evidence type="ECO:0000313" key="3">
    <source>
        <dbReference type="Proteomes" id="UP000553706"/>
    </source>
</evidence>
<sequence length="136" mass="13876">MKFTKHLPAFTFACALGFAPAAFAQTSTGGTMAPMPNSTMAPAATVPAAPAATPTTPAAPAMKPATKAVTPLAKTSEFKTEAAATAHCPGDTVVWSTLSKSKSYHLSSSKLYGKTKHGAYVCKADADAAGYHQAKN</sequence>
<keyword evidence="3" id="KW-1185">Reference proteome</keyword>
<dbReference type="EMBL" id="JACHFJ010000008">
    <property type="protein sequence ID" value="MBB5373661.1"/>
    <property type="molecule type" value="Genomic_DNA"/>
</dbReference>
<keyword evidence="1" id="KW-0732">Signal</keyword>
<organism evidence="2 3">
    <name type="scientific">Acidocella aromatica</name>
    <dbReference type="NCBI Taxonomy" id="1303579"/>
    <lineage>
        <taxon>Bacteria</taxon>
        <taxon>Pseudomonadati</taxon>
        <taxon>Pseudomonadota</taxon>
        <taxon>Alphaproteobacteria</taxon>
        <taxon>Acetobacterales</taxon>
        <taxon>Acidocellaceae</taxon>
        <taxon>Acidocella</taxon>
    </lineage>
</organism>
<reference evidence="2 3" key="1">
    <citation type="submission" date="2020-08" db="EMBL/GenBank/DDBJ databases">
        <title>Genomic Encyclopedia of Type Strains, Phase IV (KMG-IV): sequencing the most valuable type-strain genomes for metagenomic binning, comparative biology and taxonomic classification.</title>
        <authorList>
            <person name="Goeker M."/>
        </authorList>
    </citation>
    <scope>NUCLEOTIDE SEQUENCE [LARGE SCALE GENOMIC DNA]</scope>
    <source>
        <strain evidence="2 3">DSM 27026</strain>
    </source>
</reference>
<dbReference type="AlphaFoldDB" id="A0A840VPY2"/>
<dbReference type="Proteomes" id="UP000553706">
    <property type="component" value="Unassembled WGS sequence"/>
</dbReference>
<accession>A0A840VPY2</accession>